<dbReference type="GeneID" id="80921460"/>
<protein>
    <recommendedName>
        <fullName evidence="3">Dse3p</fullName>
    </recommendedName>
</protein>
<name>A0AA35ITD2_SACMI</name>
<dbReference type="RefSeq" id="XP_056079671.1">
    <property type="nucleotide sequence ID" value="XM_056225899.1"/>
</dbReference>
<sequence length="428" mass="48452">MPRKFLGDRIERNIDAIRPSSLTLTPEDLKYIPPIPQYFEDEDNKVLSSGKGEKRLSKRFGGTLILRKRLESVPELFLHDFKKKPRSKFDVTKEKKFKGIRPSKEAFGSHGSTPYLQERKKVAPLPIQRKCLRGPIMSKHTLVQPVKEREHPDHIIERVFVSRPAPVLMPVQTLTPVNPISVMQDETKDFHGRNKYGKSDSEILFDEILSAYESVSTNNSTALNSEIDRIIDICASKQITEKNEAFQIPQIICPDDTETLFSATPKFKHNNFNALNDTISSPEYTTSGGSTYSEQWSSEDESSELEITEWSAKKFGMRSSIVSDSTNEEGYCTAAETLPSTISVEDLDIHNELPKTNLTSSNSILLNKFSMRKIKKVTLDPPKIMHIVSSDEEINGDDDNEEDTTLRVLQEKIDCIEIASCSSSIYSR</sequence>
<evidence type="ECO:0008006" key="3">
    <source>
        <dbReference type="Google" id="ProtNLM"/>
    </source>
</evidence>
<proteinExistence type="predicted"/>
<dbReference type="AlphaFoldDB" id="A0AA35ITD2"/>
<keyword evidence="2" id="KW-1185">Reference proteome</keyword>
<dbReference type="EMBL" id="OX365771">
    <property type="protein sequence ID" value="CAI4036552.1"/>
    <property type="molecule type" value="Genomic_DNA"/>
</dbReference>
<accession>A0AA35ITD2</accession>
<reference evidence="1" key="1">
    <citation type="submission" date="2022-10" db="EMBL/GenBank/DDBJ databases">
        <authorList>
            <person name="Byrne P K."/>
        </authorList>
    </citation>
    <scope>NUCLEOTIDE SEQUENCE</scope>
    <source>
        <strain evidence="1">IFO1815</strain>
    </source>
</reference>
<evidence type="ECO:0000313" key="1">
    <source>
        <dbReference type="EMBL" id="CAI4036552.1"/>
    </source>
</evidence>
<organism evidence="1 2">
    <name type="scientific">Saccharomyces mikatae IFO 1815</name>
    <dbReference type="NCBI Taxonomy" id="226126"/>
    <lineage>
        <taxon>Eukaryota</taxon>
        <taxon>Fungi</taxon>
        <taxon>Dikarya</taxon>
        <taxon>Ascomycota</taxon>
        <taxon>Saccharomycotina</taxon>
        <taxon>Saccharomycetes</taxon>
        <taxon>Saccharomycetales</taxon>
        <taxon>Saccharomycetaceae</taxon>
        <taxon>Saccharomyces</taxon>
    </lineage>
</organism>
<evidence type="ECO:0000313" key="2">
    <source>
        <dbReference type="Proteomes" id="UP001161438"/>
    </source>
</evidence>
<gene>
    <name evidence="1" type="primary">SMKI15G4000</name>
    <name evidence="1" type="ORF">SMKI_15G4000</name>
</gene>
<dbReference type="Proteomes" id="UP001161438">
    <property type="component" value="Chromosome 15"/>
</dbReference>